<keyword evidence="1" id="KW-0472">Membrane</keyword>
<dbReference type="EMBL" id="JBBNAF010000003">
    <property type="protein sequence ID" value="KAK9160431.1"/>
    <property type="molecule type" value="Genomic_DNA"/>
</dbReference>
<reference evidence="2 3" key="1">
    <citation type="submission" date="2024-01" db="EMBL/GenBank/DDBJ databases">
        <title>Genome assemblies of Stephania.</title>
        <authorList>
            <person name="Yang L."/>
        </authorList>
    </citation>
    <scope>NUCLEOTIDE SEQUENCE [LARGE SCALE GENOMIC DNA]</scope>
    <source>
        <strain evidence="2">YNDBR</strain>
        <tissue evidence="2">Leaf</tissue>
    </source>
</reference>
<evidence type="ECO:0000313" key="2">
    <source>
        <dbReference type="EMBL" id="KAK9160431.1"/>
    </source>
</evidence>
<organism evidence="2 3">
    <name type="scientific">Stephania yunnanensis</name>
    <dbReference type="NCBI Taxonomy" id="152371"/>
    <lineage>
        <taxon>Eukaryota</taxon>
        <taxon>Viridiplantae</taxon>
        <taxon>Streptophyta</taxon>
        <taxon>Embryophyta</taxon>
        <taxon>Tracheophyta</taxon>
        <taxon>Spermatophyta</taxon>
        <taxon>Magnoliopsida</taxon>
        <taxon>Ranunculales</taxon>
        <taxon>Menispermaceae</taxon>
        <taxon>Menispermoideae</taxon>
        <taxon>Cissampelideae</taxon>
        <taxon>Stephania</taxon>
    </lineage>
</organism>
<evidence type="ECO:0000313" key="3">
    <source>
        <dbReference type="Proteomes" id="UP001420932"/>
    </source>
</evidence>
<dbReference type="Proteomes" id="UP001420932">
    <property type="component" value="Unassembled WGS sequence"/>
</dbReference>
<keyword evidence="1" id="KW-1133">Transmembrane helix</keyword>
<proteinExistence type="predicted"/>
<dbReference type="AlphaFoldDB" id="A0AAP0KXF3"/>
<gene>
    <name evidence="2" type="ORF">Syun_006772</name>
</gene>
<comment type="caution">
    <text evidence="2">The sequence shown here is derived from an EMBL/GenBank/DDBJ whole genome shotgun (WGS) entry which is preliminary data.</text>
</comment>
<keyword evidence="1" id="KW-0812">Transmembrane</keyword>
<feature type="transmembrane region" description="Helical" evidence="1">
    <location>
        <begin position="40"/>
        <end position="61"/>
    </location>
</feature>
<accession>A0AAP0KXF3</accession>
<keyword evidence="3" id="KW-1185">Reference proteome</keyword>
<sequence>MSKQVVAVTKGLINYLGHGHDQGKSEFGGRDDNGGRYKWWLLQMGASLWYCSLITLIMGVIKGPSRMVGGFILVARRRGDSLVIAAHIKGVVFNVGLIGVVIAVLVGL</sequence>
<name>A0AAP0KXF3_9MAGN</name>
<evidence type="ECO:0000256" key="1">
    <source>
        <dbReference type="SAM" id="Phobius"/>
    </source>
</evidence>
<feature type="transmembrane region" description="Helical" evidence="1">
    <location>
        <begin position="82"/>
        <end position="106"/>
    </location>
</feature>
<protein>
    <submittedName>
        <fullName evidence="2">Uncharacterized protein</fullName>
    </submittedName>
</protein>